<dbReference type="InterPro" id="IPR000014">
    <property type="entry name" value="PAS"/>
</dbReference>
<comment type="caution">
    <text evidence="9">The sequence shown here is derived from an EMBL/GenBank/DDBJ whole genome shotgun (WGS) entry which is preliminary data.</text>
</comment>
<evidence type="ECO:0000256" key="1">
    <source>
        <dbReference type="ARBA" id="ARBA00000085"/>
    </source>
</evidence>
<dbReference type="OrthoDB" id="9784397at2"/>
<dbReference type="Gene3D" id="3.30.450.20">
    <property type="entry name" value="PAS domain"/>
    <property type="match status" value="1"/>
</dbReference>
<name>A0A2L2XID7_9FIRM</name>
<evidence type="ECO:0000256" key="4">
    <source>
        <dbReference type="ARBA" id="ARBA00022777"/>
    </source>
</evidence>
<dbReference type="InterPro" id="IPR003661">
    <property type="entry name" value="HisK_dim/P_dom"/>
</dbReference>
<evidence type="ECO:0000313" key="9">
    <source>
        <dbReference type="EMBL" id="GBF33996.1"/>
    </source>
</evidence>
<organism evidence="9 10">
    <name type="scientific">Desulfocucumis palustris</name>
    <dbReference type="NCBI Taxonomy" id="1898651"/>
    <lineage>
        <taxon>Bacteria</taxon>
        <taxon>Bacillati</taxon>
        <taxon>Bacillota</taxon>
        <taxon>Clostridia</taxon>
        <taxon>Eubacteriales</taxon>
        <taxon>Desulfocucumaceae</taxon>
        <taxon>Desulfocucumis</taxon>
    </lineage>
</organism>
<evidence type="ECO:0000256" key="3">
    <source>
        <dbReference type="ARBA" id="ARBA00022553"/>
    </source>
</evidence>
<dbReference type="InterPro" id="IPR035965">
    <property type="entry name" value="PAS-like_dom_sf"/>
</dbReference>
<dbReference type="SUPFAM" id="SSF55785">
    <property type="entry name" value="PYP-like sensor domain (PAS domain)"/>
    <property type="match status" value="1"/>
</dbReference>
<dbReference type="CDD" id="cd00082">
    <property type="entry name" value="HisKA"/>
    <property type="match status" value="1"/>
</dbReference>
<dbReference type="SUPFAM" id="SSF55874">
    <property type="entry name" value="ATPase domain of HSP90 chaperone/DNA topoisomerase II/histidine kinase"/>
    <property type="match status" value="1"/>
</dbReference>
<dbReference type="PROSITE" id="PS50109">
    <property type="entry name" value="HIS_KIN"/>
    <property type="match status" value="1"/>
</dbReference>
<dbReference type="SUPFAM" id="SSF47384">
    <property type="entry name" value="Homodimeric domain of signal transducing histidine kinase"/>
    <property type="match status" value="1"/>
</dbReference>
<dbReference type="CDD" id="cd00130">
    <property type="entry name" value="PAS"/>
    <property type="match status" value="1"/>
</dbReference>
<feature type="domain" description="Histidine kinase" evidence="7">
    <location>
        <begin position="159"/>
        <end position="375"/>
    </location>
</feature>
<evidence type="ECO:0000256" key="6">
    <source>
        <dbReference type="SAM" id="Coils"/>
    </source>
</evidence>
<keyword evidence="5" id="KW-0902">Two-component regulatory system</keyword>
<dbReference type="PRINTS" id="PR00344">
    <property type="entry name" value="BCTRLSENSOR"/>
</dbReference>
<evidence type="ECO:0000256" key="5">
    <source>
        <dbReference type="ARBA" id="ARBA00023012"/>
    </source>
</evidence>
<dbReference type="InterPro" id="IPR036097">
    <property type="entry name" value="HisK_dim/P_sf"/>
</dbReference>
<dbReference type="RefSeq" id="WP_104372310.1">
    <property type="nucleotide sequence ID" value="NZ_BFAV01000125.1"/>
</dbReference>
<dbReference type="Gene3D" id="3.30.565.10">
    <property type="entry name" value="Histidine kinase-like ATPase, C-terminal domain"/>
    <property type="match status" value="1"/>
</dbReference>
<keyword evidence="4 9" id="KW-0418">Kinase</keyword>
<dbReference type="InterPro" id="IPR003594">
    <property type="entry name" value="HATPase_dom"/>
</dbReference>
<dbReference type="SMART" id="SM00091">
    <property type="entry name" value="PAS"/>
    <property type="match status" value="1"/>
</dbReference>
<dbReference type="EC" id="2.7.13.3" evidence="2"/>
<dbReference type="SMART" id="SM00387">
    <property type="entry name" value="HATPase_c"/>
    <property type="match status" value="1"/>
</dbReference>
<sequence length="376" mass="41697">MILQDKEQQADELNRLRKLNSELNKQLSELKKAFEHTKTGIAISNKTGKNLAYMNPAFAEMHGYTVEELTGKPIKNLLPPAAGHQLPEIIATIHKNGCHTFESSHITKKGIVFPVMVEAKAAYDGKGKSARLIINVWKTAGRQRVEEDLKNSVGILAGGIAHEIKQPLNSLKMLIDGILYWNERERSIDTNQIIKELKKASLQVDKISLIVKQMGALFRKQTSPKPHTCDLNEAVKGALDIMGRQLRAHGIEIKKSLQNPLPRVQGESFRLEEVTVNLLANAMHALEGSAARVKEIFIATRWDKNVILEIRDNGTGIKEELKNKIFDPFFTTKETGMGIGLSITHYIVASTGGSIRAENNVKGGATFIVELPACKE</sequence>
<keyword evidence="6" id="KW-0175">Coiled coil</keyword>
<dbReference type="InterPro" id="IPR036890">
    <property type="entry name" value="HATPase_C_sf"/>
</dbReference>
<evidence type="ECO:0000259" key="7">
    <source>
        <dbReference type="PROSITE" id="PS50109"/>
    </source>
</evidence>
<proteinExistence type="predicted"/>
<dbReference type="AlphaFoldDB" id="A0A2L2XID7"/>
<keyword evidence="4 9" id="KW-0808">Transferase</keyword>
<dbReference type="Pfam" id="PF02518">
    <property type="entry name" value="HATPase_c"/>
    <property type="match status" value="1"/>
</dbReference>
<comment type="catalytic activity">
    <reaction evidence="1">
        <text>ATP + protein L-histidine = ADP + protein N-phospho-L-histidine.</text>
        <dbReference type="EC" id="2.7.13.3"/>
    </reaction>
</comment>
<reference evidence="10" key="1">
    <citation type="submission" date="2018-02" db="EMBL/GenBank/DDBJ databases">
        <title>Genome sequence of Desulfocucumis palustris strain NAW-5.</title>
        <authorList>
            <person name="Watanabe M."/>
            <person name="Kojima H."/>
            <person name="Fukui M."/>
        </authorList>
    </citation>
    <scope>NUCLEOTIDE SEQUENCE [LARGE SCALE GENOMIC DNA]</scope>
    <source>
        <strain evidence="10">NAW-5</strain>
    </source>
</reference>
<dbReference type="Gene3D" id="1.10.287.130">
    <property type="match status" value="1"/>
</dbReference>
<dbReference type="NCBIfam" id="TIGR00229">
    <property type="entry name" value="sensory_box"/>
    <property type="match status" value="1"/>
</dbReference>
<dbReference type="PANTHER" id="PTHR43065">
    <property type="entry name" value="SENSOR HISTIDINE KINASE"/>
    <property type="match status" value="1"/>
</dbReference>
<dbReference type="PROSITE" id="PS50112">
    <property type="entry name" value="PAS"/>
    <property type="match status" value="1"/>
</dbReference>
<dbReference type="InterPro" id="IPR005467">
    <property type="entry name" value="His_kinase_dom"/>
</dbReference>
<gene>
    <name evidence="9" type="ORF">DCCM_3107</name>
</gene>
<dbReference type="Proteomes" id="UP000239549">
    <property type="component" value="Unassembled WGS sequence"/>
</dbReference>
<evidence type="ECO:0000313" key="10">
    <source>
        <dbReference type="Proteomes" id="UP000239549"/>
    </source>
</evidence>
<feature type="coiled-coil region" evidence="6">
    <location>
        <begin position="6"/>
        <end position="36"/>
    </location>
</feature>
<dbReference type="Pfam" id="PF13426">
    <property type="entry name" value="PAS_9"/>
    <property type="match status" value="1"/>
</dbReference>
<keyword evidence="3" id="KW-0597">Phosphoprotein</keyword>
<protein>
    <recommendedName>
        <fullName evidence="2">histidine kinase</fullName>
        <ecNumber evidence="2">2.7.13.3</ecNumber>
    </recommendedName>
</protein>
<feature type="domain" description="PAS" evidence="8">
    <location>
        <begin position="26"/>
        <end position="97"/>
    </location>
</feature>
<dbReference type="PANTHER" id="PTHR43065:SF42">
    <property type="entry name" value="TWO-COMPONENT SENSOR PPRA"/>
    <property type="match status" value="1"/>
</dbReference>
<dbReference type="GO" id="GO:0000155">
    <property type="term" value="F:phosphorelay sensor kinase activity"/>
    <property type="evidence" value="ECO:0007669"/>
    <property type="project" value="InterPro"/>
</dbReference>
<evidence type="ECO:0000256" key="2">
    <source>
        <dbReference type="ARBA" id="ARBA00012438"/>
    </source>
</evidence>
<accession>A0A2L2XID7</accession>
<dbReference type="EMBL" id="BFAV01000125">
    <property type="protein sequence ID" value="GBF33996.1"/>
    <property type="molecule type" value="Genomic_DNA"/>
</dbReference>
<keyword evidence="10" id="KW-1185">Reference proteome</keyword>
<dbReference type="InterPro" id="IPR004358">
    <property type="entry name" value="Sig_transdc_His_kin-like_C"/>
</dbReference>
<evidence type="ECO:0000259" key="8">
    <source>
        <dbReference type="PROSITE" id="PS50112"/>
    </source>
</evidence>